<name>A0AAW6KI15_9BACI</name>
<proteinExistence type="predicted"/>
<dbReference type="Proteomes" id="UP001216709">
    <property type="component" value="Unassembled WGS sequence"/>
</dbReference>
<accession>A0AAW6KI15</accession>
<comment type="caution">
    <text evidence="1">The sequence shown here is derived from an EMBL/GenBank/DDBJ whole genome shotgun (WGS) entry which is preliminary data.</text>
</comment>
<dbReference type="RefSeq" id="WP_065643959.1">
    <property type="nucleotide sequence ID" value="NZ_JARAFF010000024.1"/>
</dbReference>
<organism evidence="1 2">
    <name type="scientific">Bacillus paralicheniformis</name>
    <dbReference type="NCBI Taxonomy" id="1648923"/>
    <lineage>
        <taxon>Bacteria</taxon>
        <taxon>Bacillati</taxon>
        <taxon>Bacillota</taxon>
        <taxon>Bacilli</taxon>
        <taxon>Bacillales</taxon>
        <taxon>Bacillaceae</taxon>
        <taxon>Bacillus</taxon>
    </lineage>
</organism>
<gene>
    <name evidence="1" type="ORF">PVN32_16235</name>
</gene>
<evidence type="ECO:0000313" key="1">
    <source>
        <dbReference type="EMBL" id="MDE1453713.1"/>
    </source>
</evidence>
<dbReference type="AlphaFoldDB" id="A0AAW6KI15"/>
<evidence type="ECO:0000313" key="2">
    <source>
        <dbReference type="Proteomes" id="UP001216709"/>
    </source>
</evidence>
<protein>
    <submittedName>
        <fullName evidence="1">Uncharacterized protein</fullName>
    </submittedName>
</protein>
<reference evidence="1" key="1">
    <citation type="submission" date="2022-12" db="EMBL/GenBank/DDBJ databases">
        <title>Draft Genome Sequences of Bacillus licheniformis and Bacillus paralicheniformis strains isolated from Irish skim milk powders.</title>
        <authorList>
            <person name="Lourenco A."/>
            <person name="Li F."/>
            <person name="Geraldine D."/>
            <person name="Tobin J.T."/>
            <person name="Butler F."/>
            <person name="Jordan K."/>
            <person name="Obrien T."/>
        </authorList>
    </citation>
    <scope>NUCLEOTIDE SEQUENCE</scope>
    <source>
        <strain evidence="1">3370</strain>
    </source>
</reference>
<sequence>MFELNLAHTSILELLEKAAEKNELIHVRARQRRVGKTSALIQFARENNYTILTKKTMERSYQQRHPDLNIIGYVDGSELDGLSNVVCDEGIPKDAVKRLHKLGVLLTGYILENDYDNTGIDQAVPLDYSAPGKSTPLVQIELEKLDSIPRVFYKGEKITKRIAVDFEWRTGGGDKIGSTYIRIKHGESFNGKLAVKTKELAFGEKAYE</sequence>
<dbReference type="EMBL" id="JARAFO010000061">
    <property type="protein sequence ID" value="MDE1453713.1"/>
    <property type="molecule type" value="Genomic_DNA"/>
</dbReference>